<dbReference type="InterPro" id="IPR030678">
    <property type="entry name" value="Peptide/Ni-bd"/>
</dbReference>
<dbReference type="Proteomes" id="UP000515512">
    <property type="component" value="Chromosome"/>
</dbReference>
<dbReference type="KEGG" id="nhu:H0264_03145"/>
<gene>
    <name evidence="2" type="ORF">H0264_03145</name>
</gene>
<dbReference type="InterPro" id="IPR039424">
    <property type="entry name" value="SBP_5"/>
</dbReference>
<accession>A0A7D7A267</accession>
<dbReference type="AlphaFoldDB" id="A0A7D7A267"/>
<evidence type="ECO:0000313" key="3">
    <source>
        <dbReference type="Proteomes" id="UP000515512"/>
    </source>
</evidence>
<protein>
    <submittedName>
        <fullName evidence="2">ABC transporter substrate-binding protein</fullName>
    </submittedName>
</protein>
<dbReference type="EMBL" id="CP059399">
    <property type="protein sequence ID" value="QLY34089.1"/>
    <property type="molecule type" value="Genomic_DNA"/>
</dbReference>
<sequence>MAVAALLLAGVLTGCTIKPVYGDMIAVNGSEPQNPLVPSNTNENGGGRIVDRLFAGLRYIDAKGVLHDEVAQSIETTDQQHFLIRLKPGWTFSDGSPVTARSFVDAWNYGALLTNGQLQSYTYAPIAGFADVQADPPRAQTMSGLKVIDDLTFTVDLIAPTIDFRTRLAYAPFYPLPAVAFEDMDAFGQHPIGNGPYRFADGDAWQHDVQLTVVPNERYQGGRPPRNKGLTFVFYSNFDSAYSDLLADNLDVLDTIPDSAVSVFRADLGSRAVQAPTAQNQWIGLQPNLPHFSGEEGRLRSYAISMAIDRASIGQKIFRGTRIPARDYTSQVLPGFNGNLPGAQVLDFNPDEARRLWARANEIAPWSGKFEIAYNADGGHQAWIDALANSIRNTLGIEAVGAPFPTFKQLRDQIVNHTIGKAFRYGWQGDYPTMLQFLEPGFLSTSETNDVQYKNPEYDRLIAAAEAAPTEQDSWRIVGEAQTLLLRDLPTIPIFDYIASSGYSKRVDNVVMTWNGLADFENIELK</sequence>
<dbReference type="InterPro" id="IPR000914">
    <property type="entry name" value="SBP_5_dom"/>
</dbReference>
<evidence type="ECO:0000313" key="2">
    <source>
        <dbReference type="EMBL" id="QLY34089.1"/>
    </source>
</evidence>
<reference evidence="2 3" key="1">
    <citation type="submission" date="2020-07" db="EMBL/GenBank/DDBJ databases">
        <authorList>
            <person name="Zhuang K."/>
            <person name="Ran Y."/>
        </authorList>
    </citation>
    <scope>NUCLEOTIDE SEQUENCE [LARGE SCALE GENOMIC DNA]</scope>
    <source>
        <strain evidence="2 3">WCH-YHL-001</strain>
    </source>
</reference>
<dbReference type="CDD" id="cd00995">
    <property type="entry name" value="PBP2_NikA_DppA_OppA_like"/>
    <property type="match status" value="1"/>
</dbReference>
<dbReference type="GO" id="GO:0015833">
    <property type="term" value="P:peptide transport"/>
    <property type="evidence" value="ECO:0007669"/>
    <property type="project" value="TreeGrafter"/>
</dbReference>
<dbReference type="GO" id="GO:0043190">
    <property type="term" value="C:ATP-binding cassette (ABC) transporter complex"/>
    <property type="evidence" value="ECO:0007669"/>
    <property type="project" value="InterPro"/>
</dbReference>
<dbReference type="GO" id="GO:1904680">
    <property type="term" value="F:peptide transmembrane transporter activity"/>
    <property type="evidence" value="ECO:0007669"/>
    <property type="project" value="TreeGrafter"/>
</dbReference>
<keyword evidence="3" id="KW-1185">Reference proteome</keyword>
<dbReference type="GO" id="GO:0042597">
    <property type="term" value="C:periplasmic space"/>
    <property type="evidence" value="ECO:0007669"/>
    <property type="project" value="UniProtKB-ARBA"/>
</dbReference>
<name>A0A7D7A267_9NOCA</name>
<dbReference type="Pfam" id="PF00496">
    <property type="entry name" value="SBP_bac_5"/>
    <property type="match status" value="1"/>
</dbReference>
<dbReference type="PIRSF" id="PIRSF002741">
    <property type="entry name" value="MppA"/>
    <property type="match status" value="1"/>
</dbReference>
<proteinExistence type="predicted"/>
<dbReference type="Gene3D" id="3.90.76.10">
    <property type="entry name" value="Dipeptide-binding Protein, Domain 1"/>
    <property type="match status" value="1"/>
</dbReference>
<dbReference type="Gene3D" id="3.40.190.10">
    <property type="entry name" value="Periplasmic binding protein-like II"/>
    <property type="match status" value="1"/>
</dbReference>
<dbReference type="PANTHER" id="PTHR30290">
    <property type="entry name" value="PERIPLASMIC BINDING COMPONENT OF ABC TRANSPORTER"/>
    <property type="match status" value="1"/>
</dbReference>
<organism evidence="2 3">
    <name type="scientific">Nocardia huaxiensis</name>
    <dbReference type="NCBI Taxonomy" id="2755382"/>
    <lineage>
        <taxon>Bacteria</taxon>
        <taxon>Bacillati</taxon>
        <taxon>Actinomycetota</taxon>
        <taxon>Actinomycetes</taxon>
        <taxon>Mycobacteriales</taxon>
        <taxon>Nocardiaceae</taxon>
        <taxon>Nocardia</taxon>
    </lineage>
</organism>
<dbReference type="Gene3D" id="3.10.105.10">
    <property type="entry name" value="Dipeptide-binding Protein, Domain 3"/>
    <property type="match status" value="1"/>
</dbReference>
<dbReference type="SUPFAM" id="SSF53850">
    <property type="entry name" value="Periplasmic binding protein-like II"/>
    <property type="match status" value="1"/>
</dbReference>
<dbReference type="PANTHER" id="PTHR30290:SF83">
    <property type="entry name" value="ABC TRANSPORTER SUBSTRATE-BINDING PROTEIN"/>
    <property type="match status" value="1"/>
</dbReference>
<feature type="domain" description="Solute-binding protein family 5" evidence="1">
    <location>
        <begin position="69"/>
        <end position="446"/>
    </location>
</feature>
<evidence type="ECO:0000259" key="1">
    <source>
        <dbReference type="Pfam" id="PF00496"/>
    </source>
</evidence>